<dbReference type="Proteomes" id="UP000812270">
    <property type="component" value="Unassembled WGS sequence"/>
</dbReference>
<reference evidence="2" key="1">
    <citation type="submission" date="2021-06" db="EMBL/GenBank/DDBJ databases">
        <authorList>
            <person name="Huq M.A."/>
        </authorList>
    </citation>
    <scope>NUCLEOTIDE SEQUENCE</scope>
    <source>
        <strain evidence="2">MAH-26</strain>
    </source>
</reference>
<comment type="caution">
    <text evidence="2">The sequence shown here is derived from an EMBL/GenBank/DDBJ whole genome shotgun (WGS) entry which is preliminary data.</text>
</comment>
<accession>A0A9E2W316</accession>
<evidence type="ECO:0008006" key="4">
    <source>
        <dbReference type="Google" id="ProtNLM"/>
    </source>
</evidence>
<evidence type="ECO:0000256" key="1">
    <source>
        <dbReference type="SAM" id="SignalP"/>
    </source>
</evidence>
<evidence type="ECO:0000313" key="2">
    <source>
        <dbReference type="EMBL" id="MBV4356359.1"/>
    </source>
</evidence>
<proteinExistence type="predicted"/>
<feature type="signal peptide" evidence="1">
    <location>
        <begin position="1"/>
        <end position="19"/>
    </location>
</feature>
<keyword evidence="1" id="KW-0732">Signal</keyword>
<dbReference type="EMBL" id="JAHSPG010000002">
    <property type="protein sequence ID" value="MBV4356359.1"/>
    <property type="molecule type" value="Genomic_DNA"/>
</dbReference>
<protein>
    <recommendedName>
        <fullName evidence="4">Tetratricopeptide repeat protein</fullName>
    </recommendedName>
</protein>
<evidence type="ECO:0000313" key="3">
    <source>
        <dbReference type="Proteomes" id="UP000812270"/>
    </source>
</evidence>
<keyword evidence="3" id="KW-1185">Reference proteome</keyword>
<organism evidence="2 3">
    <name type="scientific">Pinibacter aurantiacus</name>
    <dbReference type="NCBI Taxonomy" id="2851599"/>
    <lineage>
        <taxon>Bacteria</taxon>
        <taxon>Pseudomonadati</taxon>
        <taxon>Bacteroidota</taxon>
        <taxon>Chitinophagia</taxon>
        <taxon>Chitinophagales</taxon>
        <taxon>Chitinophagaceae</taxon>
        <taxon>Pinibacter</taxon>
    </lineage>
</organism>
<gene>
    <name evidence="2" type="ORF">KTO63_04305</name>
</gene>
<feature type="chain" id="PRO_5038724680" description="Tetratricopeptide repeat protein" evidence="1">
    <location>
        <begin position="20"/>
        <end position="213"/>
    </location>
</feature>
<dbReference type="RefSeq" id="WP_217789914.1">
    <property type="nucleotide sequence ID" value="NZ_JAHSPG010000002.1"/>
</dbReference>
<name>A0A9E2W316_9BACT</name>
<sequence length="213" mass="23824">MKKTILTVFAIVATVAAFSQSERYTSAMKQNISMLDSALSNGKIIDLSNNFERIANAEKTQWLPYYYASYCTIMDALMREDKKQVDVIADKADSLLTKAQELAGSENSEICVIKSMIATAHMTVNPPARYMKYGKASDNYIEKAKQLDSTNPRPVYLQGQNTFYTPKVFGGGKEKAKPYLEKALAMYTKFVPATDLSPNWGKSGTQWFLSQCD</sequence>
<dbReference type="AlphaFoldDB" id="A0A9E2W316"/>